<feature type="chain" id="PRO_5003261784" evidence="1">
    <location>
        <begin position="24"/>
        <end position="122"/>
    </location>
</feature>
<gene>
    <name evidence="2" type="primary">AlNc14C283G10144</name>
    <name evidence="2" type="ORF">ALNC14_113780</name>
</gene>
<keyword evidence="1" id="KW-0732">Signal</keyword>
<evidence type="ECO:0000256" key="1">
    <source>
        <dbReference type="SAM" id="SignalP"/>
    </source>
</evidence>
<sequence length="122" mass="13602">MVSLKLELLLTAVALDMGAKVDCASTSEMKLRGSDASPVRGMVDTMTNKLSISRESELEEYLQSVGRRPEEEDSGKVNNLLEEFVDGMKQLAQDDDYVSMRIEYENNNGVPPKTRTPEESEI</sequence>
<protein>
    <submittedName>
        <fullName evidence="2">AlNc14C283G10144 protein</fullName>
    </submittedName>
</protein>
<organism evidence="2">
    <name type="scientific">Albugo laibachii Nc14</name>
    <dbReference type="NCBI Taxonomy" id="890382"/>
    <lineage>
        <taxon>Eukaryota</taxon>
        <taxon>Sar</taxon>
        <taxon>Stramenopiles</taxon>
        <taxon>Oomycota</taxon>
        <taxon>Peronosporomycetes</taxon>
        <taxon>Albuginales</taxon>
        <taxon>Albuginaceae</taxon>
        <taxon>Albugo</taxon>
    </lineage>
</organism>
<name>F0WUZ8_9STRA</name>
<feature type="signal peptide" evidence="1">
    <location>
        <begin position="1"/>
        <end position="23"/>
    </location>
</feature>
<reference evidence="2" key="2">
    <citation type="submission" date="2011-02" db="EMBL/GenBank/DDBJ databases">
        <authorList>
            <person name="MacLean D."/>
        </authorList>
    </citation>
    <scope>NUCLEOTIDE SEQUENCE</scope>
</reference>
<dbReference type="HOGENOM" id="CLU_2031004_0_0_1"/>
<dbReference type="AlphaFoldDB" id="F0WUZ8"/>
<evidence type="ECO:0000313" key="2">
    <source>
        <dbReference type="EMBL" id="CCA25234.1"/>
    </source>
</evidence>
<accession>F0WUZ8</accession>
<reference evidence="2" key="1">
    <citation type="journal article" date="2011" name="PLoS Biol.">
        <title>Gene gain and loss during evolution of obligate parasitism in the white rust pathogen of Arabidopsis thaliana.</title>
        <authorList>
            <person name="Kemen E."/>
            <person name="Gardiner A."/>
            <person name="Schultz-Larsen T."/>
            <person name="Kemen A.C."/>
            <person name="Balmuth A.L."/>
            <person name="Robert-Seilaniantz A."/>
            <person name="Bailey K."/>
            <person name="Holub E."/>
            <person name="Studholme D.J."/>
            <person name="Maclean D."/>
            <person name="Jones J.D."/>
        </authorList>
    </citation>
    <scope>NUCLEOTIDE SEQUENCE</scope>
</reference>
<dbReference type="EMBL" id="FR824328">
    <property type="protein sequence ID" value="CCA25234.1"/>
    <property type="molecule type" value="Genomic_DNA"/>
</dbReference>
<proteinExistence type="predicted"/>